<dbReference type="EMBL" id="JFBX01000628">
    <property type="protein sequence ID" value="KXH32795.1"/>
    <property type="molecule type" value="Genomic_DNA"/>
</dbReference>
<feature type="signal peptide" evidence="2">
    <location>
        <begin position="1"/>
        <end position="20"/>
    </location>
</feature>
<organism evidence="3 4">
    <name type="scientific">Colletotrichum simmondsii</name>
    <dbReference type="NCBI Taxonomy" id="703756"/>
    <lineage>
        <taxon>Eukaryota</taxon>
        <taxon>Fungi</taxon>
        <taxon>Dikarya</taxon>
        <taxon>Ascomycota</taxon>
        <taxon>Pezizomycotina</taxon>
        <taxon>Sordariomycetes</taxon>
        <taxon>Hypocreomycetidae</taxon>
        <taxon>Glomerellales</taxon>
        <taxon>Glomerellaceae</taxon>
        <taxon>Colletotrichum</taxon>
        <taxon>Colletotrichum acutatum species complex</taxon>
    </lineage>
</organism>
<protein>
    <submittedName>
        <fullName evidence="3">Uncharacterized protein</fullName>
    </submittedName>
</protein>
<comment type="caution">
    <text evidence="3">The sequence shown here is derived from an EMBL/GenBank/DDBJ whole genome shotgun (WGS) entry which is preliminary data.</text>
</comment>
<dbReference type="Proteomes" id="UP000070328">
    <property type="component" value="Unassembled WGS sequence"/>
</dbReference>
<evidence type="ECO:0000313" key="3">
    <source>
        <dbReference type="EMBL" id="KXH32795.1"/>
    </source>
</evidence>
<feature type="region of interest" description="Disordered" evidence="1">
    <location>
        <begin position="75"/>
        <end position="121"/>
    </location>
</feature>
<sequence>MRREVSHAIAMLTVTTVALTTEVRILSTKTVDCSSTFVHENFPTATVGYMGTSSVSGQSNNIGATNSASDNIATASGLTWMPSPGSAIQSASQGPASEATQTPDSSSTTKTSPSGTTVVQVPTSASKKIVPVFWLSGTLAALTLIM</sequence>
<proteinExistence type="predicted"/>
<dbReference type="AlphaFoldDB" id="A0A135SA49"/>
<accession>A0A135SA49</accession>
<evidence type="ECO:0000256" key="1">
    <source>
        <dbReference type="SAM" id="MobiDB-lite"/>
    </source>
</evidence>
<keyword evidence="2" id="KW-0732">Signal</keyword>
<reference evidence="3 4" key="1">
    <citation type="submission" date="2014-02" db="EMBL/GenBank/DDBJ databases">
        <title>The genome sequence of Colletotrichum simmondsii CBS122122.</title>
        <authorList>
            <person name="Baroncelli R."/>
            <person name="Thon M.R."/>
        </authorList>
    </citation>
    <scope>NUCLEOTIDE SEQUENCE [LARGE SCALE GENOMIC DNA]</scope>
    <source>
        <strain evidence="3 4">CBS122122</strain>
    </source>
</reference>
<gene>
    <name evidence="3" type="ORF">CSIM01_04288</name>
</gene>
<feature type="compositionally biased region" description="Low complexity" evidence="1">
    <location>
        <begin position="100"/>
        <end position="117"/>
    </location>
</feature>
<evidence type="ECO:0000256" key="2">
    <source>
        <dbReference type="SAM" id="SignalP"/>
    </source>
</evidence>
<feature type="chain" id="PRO_5007801911" evidence="2">
    <location>
        <begin position="21"/>
        <end position="146"/>
    </location>
</feature>
<evidence type="ECO:0000313" key="4">
    <source>
        <dbReference type="Proteomes" id="UP000070328"/>
    </source>
</evidence>
<feature type="compositionally biased region" description="Polar residues" evidence="1">
    <location>
        <begin position="86"/>
        <end position="99"/>
    </location>
</feature>
<name>A0A135SA49_9PEZI</name>
<keyword evidence="4" id="KW-1185">Reference proteome</keyword>